<organism evidence="2 3">
    <name type="scientific">Candidatus Thiomargarita nelsonii</name>
    <dbReference type="NCBI Taxonomy" id="1003181"/>
    <lineage>
        <taxon>Bacteria</taxon>
        <taxon>Pseudomonadati</taxon>
        <taxon>Pseudomonadota</taxon>
        <taxon>Gammaproteobacteria</taxon>
        <taxon>Thiotrichales</taxon>
        <taxon>Thiotrichaceae</taxon>
        <taxon>Thiomargarita</taxon>
    </lineage>
</organism>
<dbReference type="SUPFAM" id="SSF53448">
    <property type="entry name" value="Nucleotide-diphospho-sugar transferases"/>
    <property type="match status" value="1"/>
</dbReference>
<evidence type="ECO:0000313" key="3">
    <source>
        <dbReference type="Proteomes" id="UP000030428"/>
    </source>
</evidence>
<gene>
    <name evidence="2" type="ORF">PN36_17420</name>
</gene>
<sequence length="279" mass="32008">MEDQYLISIIIPTINRKEQFNALLASIKKSEYQNYEIIVVDQNGSNLLDNIITGCKEDFSIQHYKVNFKGAAKARNYGALFAQGELLCFPDDDAEIFPNTLSIACNSFNQIDCSVLFGKCIDKSGKDSVLKFNTKAAYLTLQNHDNMFVESTMFVKSDIFKKYEFDETFGIGTFYGAEEGYDLILRMLTANISIYYNPILKIYHPQKKGNYSETLAIQRVFSYRCGLAHLCMKHKLYKKLLSRSFKIIAYLSYLILFDRAKVRYYLSELLGILAGVIVR</sequence>
<accession>A0A0A6PJC2</accession>
<reference evidence="2 3" key="1">
    <citation type="journal article" date="2016" name="Front. Microbiol.">
        <title>Single-Cell (Meta-)Genomics of a Dimorphic Candidatus Thiomargarita nelsonii Reveals Genomic Plasticity.</title>
        <authorList>
            <person name="Flood B.E."/>
            <person name="Fliss P."/>
            <person name="Jones D.S."/>
            <person name="Dick G.J."/>
            <person name="Jain S."/>
            <person name="Kaster A.K."/>
            <person name="Winkel M."/>
            <person name="Mussmann M."/>
            <person name="Bailey J."/>
        </authorList>
    </citation>
    <scope>NUCLEOTIDE SEQUENCE [LARGE SCALE GENOMIC DNA]</scope>
    <source>
        <strain evidence="2">Hydrate Ridge</strain>
    </source>
</reference>
<dbReference type="Pfam" id="PF00535">
    <property type="entry name" value="Glycos_transf_2"/>
    <property type="match status" value="1"/>
</dbReference>
<comment type="caution">
    <text evidence="2">The sequence shown here is derived from an EMBL/GenBank/DDBJ whole genome shotgun (WGS) entry which is preliminary data.</text>
</comment>
<dbReference type="PANTHER" id="PTHR22916:SF3">
    <property type="entry name" value="UDP-GLCNAC:BETAGAL BETA-1,3-N-ACETYLGLUCOSAMINYLTRANSFERASE-LIKE PROTEIN 1"/>
    <property type="match status" value="1"/>
</dbReference>
<evidence type="ECO:0000313" key="2">
    <source>
        <dbReference type="EMBL" id="KHD10577.1"/>
    </source>
</evidence>
<keyword evidence="3" id="KW-1185">Reference proteome</keyword>
<feature type="domain" description="Glycosyltransferase 2-like" evidence="1">
    <location>
        <begin position="8"/>
        <end position="136"/>
    </location>
</feature>
<dbReference type="EMBL" id="JSZA02000067">
    <property type="protein sequence ID" value="KHD10577.1"/>
    <property type="molecule type" value="Genomic_DNA"/>
</dbReference>
<dbReference type="GO" id="GO:0016758">
    <property type="term" value="F:hexosyltransferase activity"/>
    <property type="evidence" value="ECO:0007669"/>
    <property type="project" value="UniProtKB-ARBA"/>
</dbReference>
<dbReference type="AlphaFoldDB" id="A0A0A6PJC2"/>
<proteinExistence type="predicted"/>
<dbReference type="CDD" id="cd00761">
    <property type="entry name" value="Glyco_tranf_GTA_type"/>
    <property type="match status" value="1"/>
</dbReference>
<dbReference type="InterPro" id="IPR029044">
    <property type="entry name" value="Nucleotide-diphossugar_trans"/>
</dbReference>
<name>A0A0A6PJC2_9GAMM</name>
<dbReference type="Gene3D" id="3.90.550.10">
    <property type="entry name" value="Spore Coat Polysaccharide Biosynthesis Protein SpsA, Chain A"/>
    <property type="match status" value="1"/>
</dbReference>
<protein>
    <recommendedName>
        <fullName evidence="1">Glycosyltransferase 2-like domain-containing protein</fullName>
    </recommendedName>
</protein>
<dbReference type="PANTHER" id="PTHR22916">
    <property type="entry name" value="GLYCOSYLTRANSFERASE"/>
    <property type="match status" value="1"/>
</dbReference>
<dbReference type="InterPro" id="IPR001173">
    <property type="entry name" value="Glyco_trans_2-like"/>
</dbReference>
<evidence type="ECO:0000259" key="1">
    <source>
        <dbReference type="Pfam" id="PF00535"/>
    </source>
</evidence>
<dbReference type="Proteomes" id="UP000030428">
    <property type="component" value="Unassembled WGS sequence"/>
</dbReference>